<evidence type="ECO:0000256" key="4">
    <source>
        <dbReference type="SAM" id="Coils"/>
    </source>
</evidence>
<dbReference type="GO" id="GO:0043565">
    <property type="term" value="F:sequence-specific DNA binding"/>
    <property type="evidence" value="ECO:0007669"/>
    <property type="project" value="InterPro"/>
</dbReference>
<feature type="transmembrane region" description="Helical" evidence="5">
    <location>
        <begin position="321"/>
        <end position="343"/>
    </location>
</feature>
<dbReference type="Pfam" id="PF12833">
    <property type="entry name" value="HTH_18"/>
    <property type="match status" value="1"/>
</dbReference>
<dbReference type="AlphaFoldDB" id="A0A2K4ZL77"/>
<keyword evidence="4" id="KW-0175">Coiled coil</keyword>
<keyword evidence="8" id="KW-1185">Reference proteome</keyword>
<dbReference type="SUPFAM" id="SSF46689">
    <property type="entry name" value="Homeodomain-like"/>
    <property type="match status" value="1"/>
</dbReference>
<keyword evidence="5" id="KW-1133">Transmembrane helix</keyword>
<keyword evidence="2" id="KW-0238">DNA-binding</keyword>
<dbReference type="OrthoDB" id="368621at2"/>
<feature type="coiled-coil region" evidence="4">
    <location>
        <begin position="250"/>
        <end position="277"/>
    </location>
</feature>
<dbReference type="Gene3D" id="1.10.10.60">
    <property type="entry name" value="Homeodomain-like"/>
    <property type="match status" value="2"/>
</dbReference>
<protein>
    <submittedName>
        <fullName evidence="7">HTH-type transcriptional regulator YesS</fullName>
    </submittedName>
</protein>
<dbReference type="EMBL" id="OFSM01000022">
    <property type="protein sequence ID" value="SOY31195.1"/>
    <property type="molecule type" value="Genomic_DNA"/>
</dbReference>
<dbReference type="InterPro" id="IPR018060">
    <property type="entry name" value="HTH_AraC"/>
</dbReference>
<evidence type="ECO:0000256" key="3">
    <source>
        <dbReference type="ARBA" id="ARBA00023163"/>
    </source>
</evidence>
<evidence type="ECO:0000256" key="1">
    <source>
        <dbReference type="ARBA" id="ARBA00023015"/>
    </source>
</evidence>
<evidence type="ECO:0000256" key="2">
    <source>
        <dbReference type="ARBA" id="ARBA00023125"/>
    </source>
</evidence>
<accession>A0A2K4ZL77</accession>
<evidence type="ECO:0000313" key="8">
    <source>
        <dbReference type="Proteomes" id="UP000236311"/>
    </source>
</evidence>
<evidence type="ECO:0000313" key="7">
    <source>
        <dbReference type="EMBL" id="SOY31195.1"/>
    </source>
</evidence>
<dbReference type="PANTHER" id="PTHR43280:SF28">
    <property type="entry name" value="HTH-TYPE TRANSCRIPTIONAL ACTIVATOR RHAS"/>
    <property type="match status" value="1"/>
</dbReference>
<dbReference type="PROSITE" id="PS01124">
    <property type="entry name" value="HTH_ARAC_FAMILY_2"/>
    <property type="match status" value="1"/>
</dbReference>
<reference evidence="7 8" key="1">
    <citation type="submission" date="2018-01" db="EMBL/GenBank/DDBJ databases">
        <authorList>
            <person name="Gaut B.S."/>
            <person name="Morton B.R."/>
            <person name="Clegg M.T."/>
            <person name="Duvall M.R."/>
        </authorList>
    </citation>
    <scope>NUCLEOTIDE SEQUENCE [LARGE SCALE GENOMIC DNA]</scope>
    <source>
        <strain evidence="7">GP69</strain>
    </source>
</reference>
<keyword evidence="5" id="KW-0812">Transmembrane</keyword>
<dbReference type="InterPro" id="IPR009057">
    <property type="entry name" value="Homeodomain-like_sf"/>
</dbReference>
<dbReference type="RefSeq" id="WP_103241192.1">
    <property type="nucleotide sequence ID" value="NZ_JANJZD010000032.1"/>
</dbReference>
<dbReference type="PANTHER" id="PTHR43280">
    <property type="entry name" value="ARAC-FAMILY TRANSCRIPTIONAL REGULATOR"/>
    <property type="match status" value="1"/>
</dbReference>
<keyword evidence="3" id="KW-0804">Transcription</keyword>
<proteinExistence type="predicted"/>
<evidence type="ECO:0000256" key="5">
    <source>
        <dbReference type="SAM" id="Phobius"/>
    </source>
</evidence>
<dbReference type="SMART" id="SM00342">
    <property type="entry name" value="HTH_ARAC"/>
    <property type="match status" value="1"/>
</dbReference>
<name>A0A2K4ZL77_9FIRM</name>
<evidence type="ECO:0000259" key="6">
    <source>
        <dbReference type="PROSITE" id="PS01124"/>
    </source>
</evidence>
<organism evidence="7 8">
    <name type="scientific">Acetatifactor muris</name>
    <dbReference type="NCBI Taxonomy" id="879566"/>
    <lineage>
        <taxon>Bacteria</taxon>
        <taxon>Bacillati</taxon>
        <taxon>Bacillota</taxon>
        <taxon>Clostridia</taxon>
        <taxon>Lachnospirales</taxon>
        <taxon>Lachnospiraceae</taxon>
        <taxon>Acetatifactor</taxon>
    </lineage>
</organism>
<keyword evidence="1" id="KW-0805">Transcription regulation</keyword>
<dbReference type="InterPro" id="IPR018062">
    <property type="entry name" value="HTH_AraC-typ_CS"/>
</dbReference>
<keyword evidence="5" id="KW-0472">Membrane</keyword>
<dbReference type="PROSITE" id="PS00041">
    <property type="entry name" value="HTH_ARAC_FAMILY_1"/>
    <property type="match status" value="1"/>
</dbReference>
<dbReference type="Proteomes" id="UP000236311">
    <property type="component" value="Unassembled WGS sequence"/>
</dbReference>
<feature type="transmembrane region" description="Helical" evidence="5">
    <location>
        <begin position="12"/>
        <end position="31"/>
    </location>
</feature>
<dbReference type="GO" id="GO:0003700">
    <property type="term" value="F:DNA-binding transcription factor activity"/>
    <property type="evidence" value="ECO:0007669"/>
    <property type="project" value="InterPro"/>
</dbReference>
<gene>
    <name evidence="7" type="primary">yesS_10</name>
    <name evidence="7" type="ORF">AMURIS_03930</name>
</gene>
<feature type="domain" description="HTH araC/xylS-type" evidence="6">
    <location>
        <begin position="685"/>
        <end position="784"/>
    </location>
</feature>
<sequence>MKKRRKRSIDKNILHQYFFTYFIVLFIPLLLCCNYYVRMISVISEDDIREKKTELLHNAELVDGFIEELTYLADMLAGLPEVNIFRFQENVLEDPNTHKVIDLRDKLFNPTQINRSVFAYFLFFDRSQVVISDQITYDYEDFYDLYLRRDVDGSYGAWKTYLSDQMGKGVNALEQYWYKGEGGLELLAYSRPLPNNGYSASSGAVRIFFERSVLDDFMSVMGGANLQYILDDFGNVIYYTHAEILDEEDKAEIEALIRNVENRWQEELEEGKEQENEGIDGMWEAPVRLAGTKYYALRYSSPSGYSYCTLLQETQLNARKMASMLTVTILILLAAAVGLFLCWHMSVRSATPLNQLLKEASRLTDRDQEHSSVFMKLSDIFQYLAGVNSDLVEMMEEQKPYIRNAFVNRLLFGNPLSREEEDLLVNRMGFDRRGMVFCVLIFRIIASGEERNIDLLNTYLLSLMEMIKKEFPGSLYAATGEDQVSLIMGVPGTDRDSFQAIVEERFERIRRELPENIAERIFVYGGSVVEEIEDVYESYHNAAFAFMNEKERSENQIIWFQKNTRKTATVFPYFELSVKLTRLVTSGEEQGLHDALKEIMTEYILENNLPAWLQQILLNELKAILFRILVRLELEEQEYQKYFGELEKEHRTPLVEQVTSTLGLYRSLCALVNEKKTKEAGKMMPAILAFLDANYGNPDLSLTMVSDTFQISVPYLSSLFKASAGVNFSNYVEEVRIEKAKGLLKNTSMSVGEIAVAAGYSSTNSFSRAFRRVTGNSASEYRKN</sequence>